<dbReference type="Proteomes" id="UP000572817">
    <property type="component" value="Unassembled WGS sequence"/>
</dbReference>
<dbReference type="EMBL" id="WWBZ02000062">
    <property type="protein sequence ID" value="KAF4303310.1"/>
    <property type="molecule type" value="Genomic_DNA"/>
</dbReference>
<gene>
    <name evidence="2" type="ORF">GTA08_BOTSDO08943</name>
</gene>
<organism evidence="2 3">
    <name type="scientific">Botryosphaeria dothidea</name>
    <dbReference type="NCBI Taxonomy" id="55169"/>
    <lineage>
        <taxon>Eukaryota</taxon>
        <taxon>Fungi</taxon>
        <taxon>Dikarya</taxon>
        <taxon>Ascomycota</taxon>
        <taxon>Pezizomycotina</taxon>
        <taxon>Dothideomycetes</taxon>
        <taxon>Dothideomycetes incertae sedis</taxon>
        <taxon>Botryosphaeriales</taxon>
        <taxon>Botryosphaeriaceae</taxon>
        <taxon>Botryosphaeria</taxon>
    </lineage>
</organism>
<evidence type="ECO:0000313" key="3">
    <source>
        <dbReference type="Proteomes" id="UP000572817"/>
    </source>
</evidence>
<proteinExistence type="predicted"/>
<protein>
    <submittedName>
        <fullName evidence="2">Uncharacterized protein</fullName>
    </submittedName>
</protein>
<sequence length="210" mass="22819">MPPTPTPSSRPPTSCSVASANSFSFGQAAAEADPLPASVRSSVALSVKKSFGHLRHDSGHADGDGEEYGFQIGRKLGEVTPVFDPQYDCESDTLPGGEEEVVVGKAAAKKGLDWRGEAEDDAWVDVDEVEEEEEEEEEEEDLGDIVEESWLFDGVLERDCKRRDQKVGKGLAETRLKKGGNKAPGPRRVRHGSMEERPAGCGTRVWIGYD</sequence>
<reference evidence="2" key="1">
    <citation type="submission" date="2020-04" db="EMBL/GenBank/DDBJ databases">
        <title>Genome Assembly and Annotation of Botryosphaeria dothidea sdau 11-99, a Latent Pathogen of Apple Fruit Ring Rot in China.</title>
        <authorList>
            <person name="Yu C."/>
            <person name="Diao Y."/>
            <person name="Lu Q."/>
            <person name="Zhao J."/>
            <person name="Cui S."/>
            <person name="Peng C."/>
            <person name="He B."/>
            <person name="Liu H."/>
        </authorList>
    </citation>
    <scope>NUCLEOTIDE SEQUENCE [LARGE SCALE GENOMIC DNA]</scope>
    <source>
        <strain evidence="2">Sdau11-99</strain>
    </source>
</reference>
<name>A0A8H4MZI5_9PEZI</name>
<accession>A0A8H4MZI5</accession>
<evidence type="ECO:0000256" key="1">
    <source>
        <dbReference type="SAM" id="MobiDB-lite"/>
    </source>
</evidence>
<evidence type="ECO:0000313" key="2">
    <source>
        <dbReference type="EMBL" id="KAF4303310.1"/>
    </source>
</evidence>
<comment type="caution">
    <text evidence="2">The sequence shown here is derived from an EMBL/GenBank/DDBJ whole genome shotgun (WGS) entry which is preliminary data.</text>
</comment>
<feature type="compositionally biased region" description="Basic and acidic residues" evidence="1">
    <location>
        <begin position="163"/>
        <end position="176"/>
    </location>
</feature>
<keyword evidence="3" id="KW-1185">Reference proteome</keyword>
<feature type="compositionally biased region" description="Basic residues" evidence="1">
    <location>
        <begin position="177"/>
        <end position="191"/>
    </location>
</feature>
<dbReference type="AlphaFoldDB" id="A0A8H4MZI5"/>
<feature type="region of interest" description="Disordered" evidence="1">
    <location>
        <begin position="163"/>
        <end position="196"/>
    </location>
</feature>